<feature type="region of interest" description="Disordered" evidence="1">
    <location>
        <begin position="64"/>
        <end position="94"/>
    </location>
</feature>
<evidence type="ECO:0000313" key="3">
    <source>
        <dbReference type="EMBL" id="KAK7408120.1"/>
    </source>
</evidence>
<feature type="compositionally biased region" description="Polar residues" evidence="1">
    <location>
        <begin position="81"/>
        <end position="92"/>
    </location>
</feature>
<feature type="transmembrane region" description="Helical" evidence="2">
    <location>
        <begin position="231"/>
        <end position="260"/>
    </location>
</feature>
<comment type="caution">
    <text evidence="3">The sequence shown here is derived from an EMBL/GenBank/DDBJ whole genome shotgun (WGS) entry which is preliminary data.</text>
</comment>
<accession>A0ABR1GRH8</accession>
<organism evidence="3 4">
    <name type="scientific">Neonectria punicea</name>
    <dbReference type="NCBI Taxonomy" id="979145"/>
    <lineage>
        <taxon>Eukaryota</taxon>
        <taxon>Fungi</taxon>
        <taxon>Dikarya</taxon>
        <taxon>Ascomycota</taxon>
        <taxon>Pezizomycotina</taxon>
        <taxon>Sordariomycetes</taxon>
        <taxon>Hypocreomycetidae</taxon>
        <taxon>Hypocreales</taxon>
        <taxon>Nectriaceae</taxon>
        <taxon>Neonectria</taxon>
    </lineage>
</organism>
<gene>
    <name evidence="3" type="ORF">QQX98_009711</name>
</gene>
<feature type="compositionally biased region" description="Polar residues" evidence="1">
    <location>
        <begin position="34"/>
        <end position="52"/>
    </location>
</feature>
<protein>
    <submittedName>
        <fullName evidence="3">Uncharacterized protein</fullName>
    </submittedName>
</protein>
<dbReference type="EMBL" id="JAZAVJ010000198">
    <property type="protein sequence ID" value="KAK7408120.1"/>
    <property type="molecule type" value="Genomic_DNA"/>
</dbReference>
<keyword evidence="4" id="KW-1185">Reference proteome</keyword>
<dbReference type="Proteomes" id="UP001498476">
    <property type="component" value="Unassembled WGS sequence"/>
</dbReference>
<feature type="region of interest" description="Disordered" evidence="1">
    <location>
        <begin position="160"/>
        <end position="225"/>
    </location>
</feature>
<keyword evidence="2" id="KW-1133">Transmembrane helix</keyword>
<evidence type="ECO:0000313" key="4">
    <source>
        <dbReference type="Proteomes" id="UP001498476"/>
    </source>
</evidence>
<reference evidence="3 4" key="1">
    <citation type="journal article" date="2025" name="Microbiol. Resour. Announc.">
        <title>Draft genome sequences for Neonectria magnoliae and Neonectria punicea, canker pathogens of Liriodendron tulipifera and Acer saccharum in West Virginia.</title>
        <authorList>
            <person name="Petronek H.M."/>
            <person name="Kasson M.T."/>
            <person name="Metheny A.M."/>
            <person name="Stauder C.M."/>
            <person name="Lovett B."/>
            <person name="Lynch S.C."/>
            <person name="Garnas J.R."/>
            <person name="Kasson L.R."/>
            <person name="Stajich J.E."/>
        </authorList>
    </citation>
    <scope>NUCLEOTIDE SEQUENCE [LARGE SCALE GENOMIC DNA]</scope>
    <source>
        <strain evidence="3 4">NRRL 64653</strain>
    </source>
</reference>
<feature type="region of interest" description="Disordered" evidence="1">
    <location>
        <begin position="1"/>
        <end position="52"/>
    </location>
</feature>
<name>A0ABR1GRH8_9HYPO</name>
<keyword evidence="2" id="KW-0472">Membrane</keyword>
<proteinExistence type="predicted"/>
<keyword evidence="2" id="KW-0812">Transmembrane</keyword>
<evidence type="ECO:0000256" key="2">
    <source>
        <dbReference type="SAM" id="Phobius"/>
    </source>
</evidence>
<sequence length="685" mass="76293">MPSSAPASFEHVDDDDPHSPPASQTRRTPAPQPINASARTTRSQPSNPVASSFRNSFRLSAIVSGSLASPTRSADGPPSSRLRSSRTGSNEPEYSLVELEARLSRDASQPVELYFHREWEPRPAAIEFRAGTIRRLSRPDNISAAPCVRIEPPVHLFSVQDEIGHPDSPVTRNEDDNDGDDNDSPVIQGDGDGDDDGRATQGDNDNDDNVSKIRDDENITNNQGNTATRSFLGLSFVVLGLLGVAALPILLGALVSHWALLPSPVPVSIHQPIVQLATTLAPLESTALSVLEMRATYAGKVRGVYHIPNDWVKPCRDEVPGPGQPWAREIWSSADNDKNRRMFHGADKMMTCSMAMKSEVIAKCLMEIKTNLYNITLMSTPWLASELNNFTTHLMVDLEILESVSVQPTSSRLVAITQPVILAYLKAFDEKMKQESLGYVPRLASGYLRGPVRRNVWAYEAEATTFVSFRNATEILSDLCDCLDRLSQMLQLLEKTTAAFGEELTPLLIFIENLDSFVPAELEDLYNTDPIRQMRHTLDSFNERMKASLSQLVALQNALNQMAWLAGYDLLPPFLGSSHHRAPEPARKTEWQGGLDFWSSIWVVAGVMEHGQAEAQGVYNNRPPLSFWHLALLSKLVYPRFPVVVPSLRTQIDGLQEAHLIYRKIYERSYHKYWWSATEHGWVAH</sequence>
<evidence type="ECO:0000256" key="1">
    <source>
        <dbReference type="SAM" id="MobiDB-lite"/>
    </source>
</evidence>